<evidence type="ECO:0000256" key="1">
    <source>
        <dbReference type="SAM" id="MobiDB-lite"/>
    </source>
</evidence>
<feature type="compositionally biased region" description="Polar residues" evidence="1">
    <location>
        <begin position="41"/>
        <end position="51"/>
    </location>
</feature>
<organism evidence="2 3">
    <name type="scientific">Cupriavidus taiwanensis</name>
    <dbReference type="NCBI Taxonomy" id="164546"/>
    <lineage>
        <taxon>Bacteria</taxon>
        <taxon>Pseudomonadati</taxon>
        <taxon>Pseudomonadota</taxon>
        <taxon>Betaproteobacteria</taxon>
        <taxon>Burkholderiales</taxon>
        <taxon>Burkholderiaceae</taxon>
        <taxon>Cupriavidus</taxon>
    </lineage>
</organism>
<geneLocation type="plasmid" evidence="2">
    <name>III</name>
</geneLocation>
<gene>
    <name evidence="2" type="ORF">CT19425_P30238</name>
</gene>
<evidence type="ECO:0000313" key="3">
    <source>
        <dbReference type="Proteomes" id="UP000255505"/>
    </source>
</evidence>
<accession>A0A375IUT3</accession>
<dbReference type="EMBL" id="LT991978">
    <property type="protein sequence ID" value="SPK77389.1"/>
    <property type="molecule type" value="Genomic_DNA"/>
</dbReference>
<keyword evidence="2" id="KW-0614">Plasmid</keyword>
<dbReference type="AlphaFoldDB" id="A0A375IUT3"/>
<proteinExistence type="predicted"/>
<reference evidence="2 3" key="1">
    <citation type="submission" date="2018-01" db="EMBL/GenBank/DDBJ databases">
        <authorList>
            <person name="Gaut B.S."/>
            <person name="Morton B.R."/>
            <person name="Clegg M.T."/>
            <person name="Duvall M.R."/>
        </authorList>
    </citation>
    <scope>NUCLEOTIDE SEQUENCE [LARGE SCALE GENOMIC DNA]</scope>
    <source>
        <strain evidence="2">Cupriavidus taiwanensis LMG 19425</strain>
        <plasmid evidence="3">Plasmid iii</plasmid>
    </source>
</reference>
<name>A0A375IUT3_9BURK</name>
<evidence type="ECO:0000313" key="2">
    <source>
        <dbReference type="EMBL" id="SPK77389.1"/>
    </source>
</evidence>
<sequence>MSFIERRRGDIYPDMEGPKNNKVRRLRRMLLNLSPPKAGNPRQQGSMPAGC</sequence>
<feature type="region of interest" description="Disordered" evidence="1">
    <location>
        <begin position="32"/>
        <end position="51"/>
    </location>
</feature>
<dbReference type="Proteomes" id="UP000255505">
    <property type="component" value="Plasmid III"/>
</dbReference>
<protein>
    <submittedName>
        <fullName evidence="2">Uncharacterized protein</fullName>
    </submittedName>
</protein>